<gene>
    <name evidence="2" type="ORF">K435DRAFT_934478</name>
</gene>
<proteinExistence type="predicted"/>
<name>A0A4S8L192_DENBC</name>
<feature type="compositionally biased region" description="Low complexity" evidence="1">
    <location>
        <begin position="136"/>
        <end position="149"/>
    </location>
</feature>
<accession>A0A4S8L192</accession>
<evidence type="ECO:0000256" key="1">
    <source>
        <dbReference type="SAM" id="MobiDB-lite"/>
    </source>
</evidence>
<dbReference type="Proteomes" id="UP000297245">
    <property type="component" value="Unassembled WGS sequence"/>
</dbReference>
<feature type="region of interest" description="Disordered" evidence="1">
    <location>
        <begin position="136"/>
        <end position="155"/>
    </location>
</feature>
<protein>
    <submittedName>
        <fullName evidence="2">Uncharacterized protein</fullName>
    </submittedName>
</protein>
<dbReference type="AlphaFoldDB" id="A0A4S8L192"/>
<dbReference type="OrthoDB" id="1918at2759"/>
<reference evidence="2 3" key="1">
    <citation type="journal article" date="2019" name="Nat. Ecol. Evol.">
        <title>Megaphylogeny resolves global patterns of mushroom evolution.</title>
        <authorList>
            <person name="Varga T."/>
            <person name="Krizsan K."/>
            <person name="Foldi C."/>
            <person name="Dima B."/>
            <person name="Sanchez-Garcia M."/>
            <person name="Sanchez-Ramirez S."/>
            <person name="Szollosi G.J."/>
            <person name="Szarkandi J.G."/>
            <person name="Papp V."/>
            <person name="Albert L."/>
            <person name="Andreopoulos W."/>
            <person name="Angelini C."/>
            <person name="Antonin V."/>
            <person name="Barry K.W."/>
            <person name="Bougher N.L."/>
            <person name="Buchanan P."/>
            <person name="Buyck B."/>
            <person name="Bense V."/>
            <person name="Catcheside P."/>
            <person name="Chovatia M."/>
            <person name="Cooper J."/>
            <person name="Damon W."/>
            <person name="Desjardin D."/>
            <person name="Finy P."/>
            <person name="Geml J."/>
            <person name="Haridas S."/>
            <person name="Hughes K."/>
            <person name="Justo A."/>
            <person name="Karasinski D."/>
            <person name="Kautmanova I."/>
            <person name="Kiss B."/>
            <person name="Kocsube S."/>
            <person name="Kotiranta H."/>
            <person name="LaButti K.M."/>
            <person name="Lechner B.E."/>
            <person name="Liimatainen K."/>
            <person name="Lipzen A."/>
            <person name="Lukacs Z."/>
            <person name="Mihaltcheva S."/>
            <person name="Morgado L.N."/>
            <person name="Niskanen T."/>
            <person name="Noordeloos M.E."/>
            <person name="Ohm R.A."/>
            <person name="Ortiz-Santana B."/>
            <person name="Ovrebo C."/>
            <person name="Racz N."/>
            <person name="Riley R."/>
            <person name="Savchenko A."/>
            <person name="Shiryaev A."/>
            <person name="Soop K."/>
            <person name="Spirin V."/>
            <person name="Szebenyi C."/>
            <person name="Tomsovsky M."/>
            <person name="Tulloss R.E."/>
            <person name="Uehling J."/>
            <person name="Grigoriev I.V."/>
            <person name="Vagvolgyi C."/>
            <person name="Papp T."/>
            <person name="Martin F.M."/>
            <person name="Miettinen O."/>
            <person name="Hibbett D.S."/>
            <person name="Nagy L.G."/>
        </authorList>
    </citation>
    <scope>NUCLEOTIDE SEQUENCE [LARGE SCALE GENOMIC DNA]</scope>
    <source>
        <strain evidence="2 3">CBS 962.96</strain>
    </source>
</reference>
<keyword evidence="3" id="KW-1185">Reference proteome</keyword>
<evidence type="ECO:0000313" key="2">
    <source>
        <dbReference type="EMBL" id="THU82182.1"/>
    </source>
</evidence>
<evidence type="ECO:0000313" key="3">
    <source>
        <dbReference type="Proteomes" id="UP000297245"/>
    </source>
</evidence>
<sequence>MDEVSYDVNKDGVKVAVFTLTKAAYRLGGTVQDSCRTEQPDYQGSGSRIYLDTHESLPTALACPPSSGSLNFSPFMLSTLHTKFSLDIPSDTSTVFQIKVGNEQASGVVGIPLVTVLKTWGRAYSTHKTSYTAASTAVSTPGYPSSSSTNRHRSTHIRRLPNTPIILTFPASAPADPSTFSLSSPSSPAFLLHYSPTTGWIGVESEAMFVGPFPSRPSEESGLGTEDARVKGLVRDDEVEERNGCRKSELGMAETNQKEPEEVKLLSEREHIITARVKGMVKSRWLRIFGFFNLKALEVKAAVKVRTKTRIMGICGEEETEMDGWIDILCRMTELNLTVQEV</sequence>
<dbReference type="EMBL" id="ML179751">
    <property type="protein sequence ID" value="THU82182.1"/>
    <property type="molecule type" value="Genomic_DNA"/>
</dbReference>
<organism evidence="2 3">
    <name type="scientific">Dendrothele bispora (strain CBS 962.96)</name>
    <dbReference type="NCBI Taxonomy" id="1314807"/>
    <lineage>
        <taxon>Eukaryota</taxon>
        <taxon>Fungi</taxon>
        <taxon>Dikarya</taxon>
        <taxon>Basidiomycota</taxon>
        <taxon>Agaricomycotina</taxon>
        <taxon>Agaricomycetes</taxon>
        <taxon>Agaricomycetidae</taxon>
        <taxon>Agaricales</taxon>
        <taxon>Agaricales incertae sedis</taxon>
        <taxon>Dendrothele</taxon>
    </lineage>
</organism>